<evidence type="ECO:0000313" key="8">
    <source>
        <dbReference type="Proteomes" id="UP001153292"/>
    </source>
</evidence>
<organism evidence="7 8">
    <name type="scientific">Chilo suppressalis</name>
    <name type="common">Asiatic rice borer moth</name>
    <dbReference type="NCBI Taxonomy" id="168631"/>
    <lineage>
        <taxon>Eukaryota</taxon>
        <taxon>Metazoa</taxon>
        <taxon>Ecdysozoa</taxon>
        <taxon>Arthropoda</taxon>
        <taxon>Hexapoda</taxon>
        <taxon>Insecta</taxon>
        <taxon>Pterygota</taxon>
        <taxon>Neoptera</taxon>
        <taxon>Endopterygota</taxon>
        <taxon>Lepidoptera</taxon>
        <taxon>Glossata</taxon>
        <taxon>Ditrysia</taxon>
        <taxon>Pyraloidea</taxon>
        <taxon>Crambidae</taxon>
        <taxon>Crambinae</taxon>
        <taxon>Chilo</taxon>
    </lineage>
</organism>
<sequence length="187" mass="21200">MTPVLLPLEPSKALDLAIHGHSKSLKDSMELGSALLPNICIGHKTLARSSGEESSDDDDDEHKDLHDSDSKYDVDLKFVQVLLPRAVGSKCDLSQISSDFILRLLEALRFLCPNNEEKRSRWDNLLNNSGLGGTEFQNVEPHDKWEWPWLVPRVQALMDYRGKRGVIDECCYKSCSREELLTYCPKN</sequence>
<feature type="domain" description="Insulin-like" evidence="6">
    <location>
        <begin position="103"/>
        <end position="184"/>
    </location>
</feature>
<dbReference type="InterPro" id="IPR016179">
    <property type="entry name" value="Insulin-like"/>
</dbReference>
<keyword evidence="8" id="KW-1185">Reference proteome</keyword>
<keyword evidence="2" id="KW-0165">Cleavage on pair of basic residues</keyword>
<dbReference type="InterPro" id="IPR022353">
    <property type="entry name" value="Insulin_CS"/>
</dbReference>
<dbReference type="Gene3D" id="1.10.100.10">
    <property type="entry name" value="Insulin-like"/>
    <property type="match status" value="1"/>
</dbReference>
<dbReference type="Proteomes" id="UP001153292">
    <property type="component" value="Chromosome 12"/>
</dbReference>
<proteinExistence type="inferred from homology"/>
<protein>
    <recommendedName>
        <fullName evidence="6">Insulin-like domain-containing protein</fullName>
    </recommendedName>
</protein>
<keyword evidence="3" id="KW-0732">Signal</keyword>
<reference evidence="7" key="1">
    <citation type="submission" date="2021-12" db="EMBL/GenBank/DDBJ databases">
        <authorList>
            <person name="King R."/>
        </authorList>
    </citation>
    <scope>NUCLEOTIDE SEQUENCE</scope>
</reference>
<evidence type="ECO:0000259" key="6">
    <source>
        <dbReference type="SMART" id="SM00078"/>
    </source>
</evidence>
<evidence type="ECO:0000256" key="2">
    <source>
        <dbReference type="ARBA" id="ARBA00022685"/>
    </source>
</evidence>
<evidence type="ECO:0000256" key="3">
    <source>
        <dbReference type="ARBA" id="ARBA00022729"/>
    </source>
</evidence>
<evidence type="ECO:0000256" key="1">
    <source>
        <dbReference type="ARBA" id="ARBA00009034"/>
    </source>
</evidence>
<dbReference type="CDD" id="cd04366">
    <property type="entry name" value="IlGF_insulin_bombyxin_like"/>
    <property type="match status" value="1"/>
</dbReference>
<dbReference type="PROSITE" id="PS00262">
    <property type="entry name" value="INSULIN"/>
    <property type="match status" value="1"/>
</dbReference>
<dbReference type="SMART" id="SM00078">
    <property type="entry name" value="IlGF"/>
    <property type="match status" value="1"/>
</dbReference>
<evidence type="ECO:0000256" key="4">
    <source>
        <dbReference type="RuleBase" id="RU000406"/>
    </source>
</evidence>
<dbReference type="SUPFAM" id="SSF56994">
    <property type="entry name" value="Insulin-like"/>
    <property type="match status" value="1"/>
</dbReference>
<evidence type="ECO:0000256" key="5">
    <source>
        <dbReference type="SAM" id="MobiDB-lite"/>
    </source>
</evidence>
<keyword evidence="4" id="KW-0964">Secreted</keyword>
<dbReference type="InterPro" id="IPR036438">
    <property type="entry name" value="Insulin-like_sf"/>
</dbReference>
<accession>A0ABN8AZX6</accession>
<feature type="region of interest" description="Disordered" evidence="5">
    <location>
        <begin position="47"/>
        <end position="67"/>
    </location>
</feature>
<gene>
    <name evidence="7" type="ORF">CHILSU_LOCUS2055</name>
</gene>
<dbReference type="EMBL" id="OU963905">
    <property type="protein sequence ID" value="CAH0398929.1"/>
    <property type="molecule type" value="Genomic_DNA"/>
</dbReference>
<comment type="similarity">
    <text evidence="1 4">Belongs to the insulin family.</text>
</comment>
<name>A0ABN8AZX6_CHISP</name>
<evidence type="ECO:0000313" key="7">
    <source>
        <dbReference type="EMBL" id="CAH0398929.1"/>
    </source>
</evidence>
<dbReference type="Pfam" id="PF00049">
    <property type="entry name" value="Insulin"/>
    <property type="match status" value="1"/>
</dbReference>
<comment type="subcellular location">
    <subcellularLocation>
        <location evidence="4">Secreted</location>
    </subcellularLocation>
</comment>